<dbReference type="GO" id="GO:0003676">
    <property type="term" value="F:nucleic acid binding"/>
    <property type="evidence" value="ECO:0007669"/>
    <property type="project" value="InterPro"/>
</dbReference>
<reference evidence="2" key="1">
    <citation type="submission" date="2019-12" db="EMBL/GenBank/DDBJ databases">
        <title>Genome sequencing and annotation of Brassica cretica.</title>
        <authorList>
            <person name="Studholme D.J."/>
            <person name="Sarris P.F."/>
        </authorList>
    </citation>
    <scope>NUCLEOTIDE SEQUENCE</scope>
    <source>
        <strain evidence="2">PFS-001/15</strain>
        <tissue evidence="2">Leaf</tissue>
    </source>
</reference>
<gene>
    <name evidence="2" type="ORF">F2Q68_00022427</name>
</gene>
<dbReference type="GO" id="GO:0004523">
    <property type="term" value="F:RNA-DNA hybrid ribonuclease activity"/>
    <property type="evidence" value="ECO:0007669"/>
    <property type="project" value="InterPro"/>
</dbReference>
<evidence type="ECO:0000259" key="1">
    <source>
        <dbReference type="Pfam" id="PF13456"/>
    </source>
</evidence>
<name>A0A8S9G1R1_BRACR</name>
<proteinExistence type="predicted"/>
<dbReference type="EMBL" id="QGKW02002228">
    <property type="protein sequence ID" value="KAF2539219.1"/>
    <property type="molecule type" value="Genomic_DNA"/>
</dbReference>
<dbReference type="InterPro" id="IPR002156">
    <property type="entry name" value="RNaseH_domain"/>
</dbReference>
<protein>
    <recommendedName>
        <fullName evidence="1">RNase H type-1 domain-containing protein</fullName>
    </recommendedName>
</protein>
<feature type="domain" description="RNase H type-1" evidence="1">
    <location>
        <begin position="44"/>
        <end position="154"/>
    </location>
</feature>
<dbReference type="Pfam" id="PF13456">
    <property type="entry name" value="RVT_3"/>
    <property type="match status" value="1"/>
</dbReference>
<comment type="caution">
    <text evidence="2">The sequence shown here is derived from an EMBL/GenBank/DDBJ whole genome shotgun (WGS) entry which is preliminary data.</text>
</comment>
<sequence length="213" mass="24509">MIKTLDDQEKSIDLGRKKKILFGWKPPPISWLKCDIASSWDKIIYKSGAAWILRNRQGKVLLHGRNSFTGIYSKHDAYLESWKWAIDCLKTLHFNAIVFASEDNDLIGAISKPSAWPSLKFYSSKMLPLLQCFLDWNVKFHAPNDIKGAKLIADSVIKGNRYYSYIAVVGIPHWLRHLFPVSTLPVFFFCTGTTQSVSLTEFEYRSQTPNRYL</sequence>
<evidence type="ECO:0000313" key="2">
    <source>
        <dbReference type="EMBL" id="KAF2539219.1"/>
    </source>
</evidence>
<accession>A0A8S9G1R1</accession>
<evidence type="ECO:0000313" key="3">
    <source>
        <dbReference type="Proteomes" id="UP000712281"/>
    </source>
</evidence>
<dbReference type="AlphaFoldDB" id="A0A8S9G1R1"/>
<dbReference type="Proteomes" id="UP000712281">
    <property type="component" value="Unassembled WGS sequence"/>
</dbReference>
<organism evidence="2 3">
    <name type="scientific">Brassica cretica</name>
    <name type="common">Mustard</name>
    <dbReference type="NCBI Taxonomy" id="69181"/>
    <lineage>
        <taxon>Eukaryota</taxon>
        <taxon>Viridiplantae</taxon>
        <taxon>Streptophyta</taxon>
        <taxon>Embryophyta</taxon>
        <taxon>Tracheophyta</taxon>
        <taxon>Spermatophyta</taxon>
        <taxon>Magnoliopsida</taxon>
        <taxon>eudicotyledons</taxon>
        <taxon>Gunneridae</taxon>
        <taxon>Pentapetalae</taxon>
        <taxon>rosids</taxon>
        <taxon>malvids</taxon>
        <taxon>Brassicales</taxon>
        <taxon>Brassicaceae</taxon>
        <taxon>Brassiceae</taxon>
        <taxon>Brassica</taxon>
    </lineage>
</organism>